<feature type="domain" description="SCP" evidence="2">
    <location>
        <begin position="89"/>
        <end position="205"/>
    </location>
</feature>
<dbReference type="AlphaFoldDB" id="A0A3M8DWJ4"/>
<organism evidence="3 4">
    <name type="scientific">Brevibacillus fluminis</name>
    <dbReference type="NCBI Taxonomy" id="511487"/>
    <lineage>
        <taxon>Bacteria</taxon>
        <taxon>Bacillati</taxon>
        <taxon>Bacillota</taxon>
        <taxon>Bacilli</taxon>
        <taxon>Bacillales</taxon>
        <taxon>Paenibacillaceae</taxon>
        <taxon>Brevibacillus</taxon>
    </lineage>
</organism>
<comment type="caution">
    <text evidence="3">The sequence shown here is derived from an EMBL/GenBank/DDBJ whole genome shotgun (WGS) entry which is preliminary data.</text>
</comment>
<gene>
    <name evidence="3" type="ORF">EDM56_01265</name>
</gene>
<name>A0A3M8DWJ4_9BACL</name>
<dbReference type="InterPro" id="IPR014044">
    <property type="entry name" value="CAP_dom"/>
</dbReference>
<feature type="compositionally biased region" description="Low complexity" evidence="1">
    <location>
        <begin position="13"/>
        <end position="81"/>
    </location>
</feature>
<dbReference type="Pfam" id="PF00188">
    <property type="entry name" value="CAP"/>
    <property type="match status" value="1"/>
</dbReference>
<protein>
    <recommendedName>
        <fullName evidence="2">SCP domain-containing protein</fullName>
    </recommendedName>
</protein>
<dbReference type="PANTHER" id="PTHR31157:SF1">
    <property type="entry name" value="SCP DOMAIN-CONTAINING PROTEIN"/>
    <property type="match status" value="1"/>
</dbReference>
<accession>A0A3M8DWJ4</accession>
<proteinExistence type="predicted"/>
<dbReference type="CDD" id="cd05379">
    <property type="entry name" value="CAP_bacterial"/>
    <property type="match status" value="1"/>
</dbReference>
<dbReference type="InterPro" id="IPR035940">
    <property type="entry name" value="CAP_sf"/>
</dbReference>
<dbReference type="PANTHER" id="PTHR31157">
    <property type="entry name" value="SCP DOMAIN-CONTAINING PROTEIN"/>
    <property type="match status" value="1"/>
</dbReference>
<feature type="region of interest" description="Disordered" evidence="1">
    <location>
        <begin position="1"/>
        <end position="84"/>
    </location>
</feature>
<dbReference type="EMBL" id="RHHQ01000003">
    <property type="protein sequence ID" value="RNB92550.1"/>
    <property type="molecule type" value="Genomic_DNA"/>
</dbReference>
<dbReference type="OrthoDB" id="9783944at2"/>
<evidence type="ECO:0000313" key="4">
    <source>
        <dbReference type="Proteomes" id="UP000271031"/>
    </source>
</evidence>
<dbReference type="InterPro" id="IPR014258">
    <property type="entry name" value="CAP_domain_YkwD-like"/>
</dbReference>
<evidence type="ECO:0000313" key="3">
    <source>
        <dbReference type="EMBL" id="RNB92550.1"/>
    </source>
</evidence>
<dbReference type="NCBIfam" id="TIGR02909">
    <property type="entry name" value="spore_YkwD"/>
    <property type="match status" value="1"/>
</dbReference>
<dbReference type="Proteomes" id="UP000271031">
    <property type="component" value="Unassembled WGS sequence"/>
</dbReference>
<dbReference type="Gene3D" id="3.40.33.10">
    <property type="entry name" value="CAP"/>
    <property type="match status" value="1"/>
</dbReference>
<sequence length="208" mass="21285">MPGYGVNPGAGVGPNPAAVNPGTGVVPGPALATPGMGAGPATTTPGASPNMGNTGTTTGPAADNGAATRTGAGDNTNAGGTQSSDNAVLSLVNSERSKAGLSPLTLNKQLSDVARTKAQDMRDQNYFDHTSPKYGSPSDMIKQFNIPFQAMGENIAAGQQTPAEVMQGWMNSEGHRRNILDPQFTQMGIGNVQGGQMGTYWSQMFISQ</sequence>
<reference evidence="3 4" key="1">
    <citation type="submission" date="2018-10" db="EMBL/GenBank/DDBJ databases">
        <title>Phylogenomics of Brevibacillus.</title>
        <authorList>
            <person name="Dunlap C."/>
        </authorList>
    </citation>
    <scope>NUCLEOTIDE SEQUENCE [LARGE SCALE GENOMIC DNA]</scope>
    <source>
        <strain evidence="3 4">JCM 15716</strain>
    </source>
</reference>
<dbReference type="SUPFAM" id="SSF55797">
    <property type="entry name" value="PR-1-like"/>
    <property type="match status" value="1"/>
</dbReference>
<keyword evidence="4" id="KW-1185">Reference proteome</keyword>
<feature type="compositionally biased region" description="Gly residues" evidence="1">
    <location>
        <begin position="1"/>
        <end position="12"/>
    </location>
</feature>
<evidence type="ECO:0000256" key="1">
    <source>
        <dbReference type="SAM" id="MobiDB-lite"/>
    </source>
</evidence>
<evidence type="ECO:0000259" key="2">
    <source>
        <dbReference type="Pfam" id="PF00188"/>
    </source>
</evidence>